<evidence type="ECO:0000259" key="3">
    <source>
        <dbReference type="Pfam" id="PF03358"/>
    </source>
</evidence>
<evidence type="ECO:0000313" key="4">
    <source>
        <dbReference type="EMBL" id="KII78489.1"/>
    </source>
</evidence>
<dbReference type="GO" id="GO:0010181">
    <property type="term" value="F:FMN binding"/>
    <property type="evidence" value="ECO:0007669"/>
    <property type="project" value="TreeGrafter"/>
</dbReference>
<comment type="caution">
    <text evidence="4">The sequence shown here is derived from an EMBL/GenBank/DDBJ whole genome shotgun (WGS) entry which is preliminary data.</text>
</comment>
<dbReference type="PANTHER" id="PTHR30543">
    <property type="entry name" value="CHROMATE REDUCTASE"/>
    <property type="match status" value="1"/>
</dbReference>
<keyword evidence="2" id="KW-0285">Flavoprotein</keyword>
<dbReference type="InterPro" id="IPR050712">
    <property type="entry name" value="NAD(P)H-dep_reductase"/>
</dbReference>
<reference evidence="4 5" key="1">
    <citation type="submission" date="2014-11" db="EMBL/GenBank/DDBJ databases">
        <title>Draft Genome Sequence of Vibrio piscirenalis strains CECT 8603T and CECT 8604, two marine Gammaproteobacterium isolated from cultured gilthead sea bream (Sparus aurata).</title>
        <authorList>
            <person name="Arahal D.R."/>
            <person name="Rodrigo-Torres L."/>
            <person name="Lucena T."/>
            <person name="Pujalte M.J."/>
        </authorList>
    </citation>
    <scope>NUCLEOTIDE SEQUENCE [LARGE SCALE GENOMIC DNA]</scope>
    <source>
        <strain evidence="4 5">DCR 1-4-2</strain>
    </source>
</reference>
<dbReference type="SUPFAM" id="SSF52218">
    <property type="entry name" value="Flavoproteins"/>
    <property type="match status" value="1"/>
</dbReference>
<proteinExistence type="predicted"/>
<evidence type="ECO:0000256" key="1">
    <source>
        <dbReference type="ARBA" id="ARBA00001917"/>
    </source>
</evidence>
<dbReference type="AlphaFoldDB" id="A0A0C2JKJ6"/>
<dbReference type="Gene3D" id="3.40.50.360">
    <property type="match status" value="1"/>
</dbReference>
<organism evidence="4 5">
    <name type="scientific">Vibrio renipiscarius</name>
    <dbReference type="NCBI Taxonomy" id="1461322"/>
    <lineage>
        <taxon>Bacteria</taxon>
        <taxon>Pseudomonadati</taxon>
        <taxon>Pseudomonadota</taxon>
        <taxon>Gammaproteobacteria</taxon>
        <taxon>Vibrionales</taxon>
        <taxon>Vibrionaceae</taxon>
        <taxon>Vibrio</taxon>
    </lineage>
</organism>
<dbReference type="GO" id="GO:0005829">
    <property type="term" value="C:cytosol"/>
    <property type="evidence" value="ECO:0007669"/>
    <property type="project" value="TreeGrafter"/>
</dbReference>
<dbReference type="GO" id="GO:0016491">
    <property type="term" value="F:oxidoreductase activity"/>
    <property type="evidence" value="ECO:0007669"/>
    <property type="project" value="InterPro"/>
</dbReference>
<dbReference type="InterPro" id="IPR005025">
    <property type="entry name" value="FMN_Rdtase-like_dom"/>
</dbReference>
<gene>
    <name evidence="4" type="ORF">OJ16_10030</name>
</gene>
<protein>
    <submittedName>
        <fullName evidence="4">NADPH-dependent FMN reductase</fullName>
    </submittedName>
</protein>
<dbReference type="PANTHER" id="PTHR30543:SF21">
    <property type="entry name" value="NAD(P)H-DEPENDENT FMN REDUCTASE LOT6"/>
    <property type="match status" value="1"/>
</dbReference>
<dbReference type="InterPro" id="IPR029039">
    <property type="entry name" value="Flavoprotein-like_sf"/>
</dbReference>
<comment type="cofactor">
    <cofactor evidence="1">
        <name>FMN</name>
        <dbReference type="ChEBI" id="CHEBI:58210"/>
    </cofactor>
</comment>
<keyword evidence="5" id="KW-1185">Reference proteome</keyword>
<feature type="domain" description="NADPH-dependent FMN reductase-like" evidence="3">
    <location>
        <begin position="1"/>
        <end position="139"/>
    </location>
</feature>
<dbReference type="Proteomes" id="UP000031672">
    <property type="component" value="Unassembled WGS sequence"/>
</dbReference>
<dbReference type="Pfam" id="PF03358">
    <property type="entry name" value="FMN_red"/>
    <property type="match status" value="1"/>
</dbReference>
<name>A0A0C2JKJ6_9VIBR</name>
<accession>A0A0C2JKJ6</accession>
<dbReference type="RefSeq" id="WP_040989982.1">
    <property type="nucleotide sequence ID" value="NZ_JTKH01000018.1"/>
</dbReference>
<dbReference type="OrthoDB" id="5767802at2"/>
<evidence type="ECO:0000256" key="2">
    <source>
        <dbReference type="ARBA" id="ARBA00022643"/>
    </source>
</evidence>
<sequence length="179" mass="19207">MNILAFGASTSSTSINKTLANYAAHQLAQKVNDAEITLIDLNQFPVPLFSEDVEKEIGQAEAAKAFLEQIAQADVLIISFAEHNGSYTAAYKNLFDWASRINPQVFQGKSAVYFATSPGPGGGKNVLATATASAGYFGAEVKASLSIPSFYEHFDFATGEFKDAELAEQINLALDKLTE</sequence>
<evidence type="ECO:0000313" key="5">
    <source>
        <dbReference type="Proteomes" id="UP000031672"/>
    </source>
</evidence>
<dbReference type="STRING" id="1461322.OJ16_10030"/>
<dbReference type="EMBL" id="JTKH01000018">
    <property type="protein sequence ID" value="KII78489.1"/>
    <property type="molecule type" value="Genomic_DNA"/>
</dbReference>
<keyword evidence="2" id="KW-0288">FMN</keyword>
<accession>A0A0C2K5N2</accession>